<gene>
    <name evidence="1" type="ORF">MPL3365_130566</name>
</gene>
<accession>A0A090G3U1</accession>
<evidence type="ECO:0000313" key="2">
    <source>
        <dbReference type="Proteomes" id="UP000046122"/>
    </source>
</evidence>
<proteinExistence type="predicted"/>
<dbReference type="EMBL" id="CCNE01000005">
    <property type="protein sequence ID" value="CDX51609.1"/>
    <property type="molecule type" value="Genomic_DNA"/>
</dbReference>
<dbReference type="AlphaFoldDB" id="A0A090G3U1"/>
<reference evidence="1 2" key="1">
    <citation type="submission" date="2014-08" db="EMBL/GenBank/DDBJ databases">
        <authorList>
            <person name="Moulin Lionel"/>
        </authorList>
    </citation>
    <scope>NUCLEOTIDE SEQUENCE [LARGE SCALE GENOMIC DNA]</scope>
</reference>
<evidence type="ECO:0000313" key="1">
    <source>
        <dbReference type="EMBL" id="CDX51609.1"/>
    </source>
</evidence>
<sequence>MSFPTLVCGVFGRSCMMTEAAPAQTKGARPIVGLRELDFDQDELSPGPACDDLRTVCR</sequence>
<organism evidence="1 2">
    <name type="scientific">Mesorhizobium plurifarium</name>
    <dbReference type="NCBI Taxonomy" id="69974"/>
    <lineage>
        <taxon>Bacteria</taxon>
        <taxon>Pseudomonadati</taxon>
        <taxon>Pseudomonadota</taxon>
        <taxon>Alphaproteobacteria</taxon>
        <taxon>Hyphomicrobiales</taxon>
        <taxon>Phyllobacteriaceae</taxon>
        <taxon>Mesorhizobium</taxon>
    </lineage>
</organism>
<name>A0A090G3U1_MESPL</name>
<protein>
    <submittedName>
        <fullName evidence="1">Uncharacterized protein</fullName>
    </submittedName>
</protein>
<dbReference type="Proteomes" id="UP000046122">
    <property type="component" value="Unassembled WGS sequence"/>
</dbReference>